<sequence length="333" mass="35326">MSRSWASERQGTPAVESGVSLSGATRRRLRRWMAALGAAALLTLCVLGAVYTVLARPLPLPPAAPRPAAEAADGQRRYGVVIDAGSSGSRAMIYAWDDVRQQARGGNGLAAIARAGEQWTFKTDDGISSYAGRAHEVGERHIRPLLDFAQRAVPADRHAQTPVYLLATAGMRLVDARAAAEVLRAACAFAQANYAFQLADCDASFQVVSGEAEGLYGWVAVNYLMGGFGSGRSHGFLDMGGASAQIAFEPAPAAAAAHRGDLAWVALRTLDGRDREHGVFVATFLGHGTNEARRRYVDALRTAALEQTQARLLAVDDPCLARGLTLPTVDGRV</sequence>
<protein>
    <submittedName>
        <fullName evidence="1">Golgi apyrase</fullName>
        <ecNumber evidence="1">3.6.1.5</ecNumber>
    </submittedName>
</protein>
<dbReference type="EMBL" id="JANBUN010000211">
    <property type="protein sequence ID" value="KAJ2805781.1"/>
    <property type="molecule type" value="Genomic_DNA"/>
</dbReference>
<dbReference type="Proteomes" id="UP001140087">
    <property type="component" value="Unassembled WGS sequence"/>
</dbReference>
<keyword evidence="1" id="KW-0378">Hydrolase</keyword>
<keyword evidence="2" id="KW-1185">Reference proteome</keyword>
<evidence type="ECO:0000313" key="1">
    <source>
        <dbReference type="EMBL" id="KAJ2805781.1"/>
    </source>
</evidence>
<name>A0ACC1LDE2_9FUNG</name>
<evidence type="ECO:0000313" key="2">
    <source>
        <dbReference type="Proteomes" id="UP001140087"/>
    </source>
</evidence>
<proteinExistence type="predicted"/>
<organism evidence="1 2">
    <name type="scientific">Coemansia helicoidea</name>
    <dbReference type="NCBI Taxonomy" id="1286919"/>
    <lineage>
        <taxon>Eukaryota</taxon>
        <taxon>Fungi</taxon>
        <taxon>Fungi incertae sedis</taxon>
        <taxon>Zoopagomycota</taxon>
        <taxon>Kickxellomycotina</taxon>
        <taxon>Kickxellomycetes</taxon>
        <taxon>Kickxellales</taxon>
        <taxon>Kickxellaceae</taxon>
        <taxon>Coemansia</taxon>
    </lineage>
</organism>
<accession>A0ACC1LDE2</accession>
<feature type="non-terminal residue" evidence="1">
    <location>
        <position position="333"/>
    </location>
</feature>
<reference evidence="1" key="1">
    <citation type="submission" date="2022-07" db="EMBL/GenBank/DDBJ databases">
        <title>Phylogenomic reconstructions and comparative analyses of Kickxellomycotina fungi.</title>
        <authorList>
            <person name="Reynolds N.K."/>
            <person name="Stajich J.E."/>
            <person name="Barry K."/>
            <person name="Grigoriev I.V."/>
            <person name="Crous P."/>
            <person name="Smith M.E."/>
        </authorList>
    </citation>
    <scope>NUCLEOTIDE SEQUENCE</scope>
    <source>
        <strain evidence="1">BCRC 34780</strain>
    </source>
</reference>
<dbReference type="EC" id="3.6.1.5" evidence="1"/>
<comment type="caution">
    <text evidence="1">The sequence shown here is derived from an EMBL/GenBank/DDBJ whole genome shotgun (WGS) entry which is preliminary data.</text>
</comment>
<gene>
    <name evidence="1" type="primary">YND1</name>
    <name evidence="1" type="ORF">H4R21_001125</name>
</gene>